<comment type="catalytic activity">
    <reaction evidence="14">
        <text>pyridoxine + ATP = pyridoxine 5'-phosphate + ADP + H(+)</text>
        <dbReference type="Rhea" id="RHEA:25108"/>
        <dbReference type="ChEBI" id="CHEBI:15378"/>
        <dbReference type="ChEBI" id="CHEBI:16709"/>
        <dbReference type="ChEBI" id="CHEBI:30616"/>
        <dbReference type="ChEBI" id="CHEBI:58589"/>
        <dbReference type="ChEBI" id="CHEBI:456216"/>
        <dbReference type="EC" id="2.7.1.35"/>
    </reaction>
    <physiologicalReaction direction="left-to-right" evidence="14">
        <dbReference type="Rhea" id="RHEA:25109"/>
    </physiologicalReaction>
</comment>
<dbReference type="GO" id="GO:0008478">
    <property type="term" value="F:pyridoxal kinase activity"/>
    <property type="evidence" value="ECO:0007669"/>
    <property type="project" value="UniProtKB-EC"/>
</dbReference>
<dbReference type="SUPFAM" id="SSF53613">
    <property type="entry name" value="Ribokinase-like"/>
    <property type="match status" value="1"/>
</dbReference>
<dbReference type="GO" id="GO:0042816">
    <property type="term" value="P:vitamin B6 metabolic process"/>
    <property type="evidence" value="ECO:0007669"/>
    <property type="project" value="UniProtKB-ARBA"/>
</dbReference>
<evidence type="ECO:0000256" key="10">
    <source>
        <dbReference type="ARBA" id="ARBA00022840"/>
    </source>
</evidence>
<evidence type="ECO:0000256" key="2">
    <source>
        <dbReference type="ARBA" id="ARBA00004835"/>
    </source>
</evidence>
<feature type="domain" description="Pyridoxamine kinase/Phosphomethylpyrimidine kinase" evidence="15">
    <location>
        <begin position="108"/>
        <end position="232"/>
    </location>
</feature>
<dbReference type="InterPro" id="IPR004625">
    <property type="entry name" value="PyrdxlKinase"/>
</dbReference>
<gene>
    <name evidence="16" type="ORF">Ciccas_000280</name>
</gene>
<evidence type="ECO:0000256" key="9">
    <source>
        <dbReference type="ARBA" id="ARBA00022777"/>
    </source>
</evidence>
<dbReference type="Pfam" id="PF08543">
    <property type="entry name" value="Phos_pyr_kin"/>
    <property type="match status" value="1"/>
</dbReference>
<evidence type="ECO:0000256" key="7">
    <source>
        <dbReference type="ARBA" id="ARBA00022679"/>
    </source>
</evidence>
<evidence type="ECO:0000256" key="14">
    <source>
        <dbReference type="ARBA" id="ARBA00048524"/>
    </source>
</evidence>
<evidence type="ECO:0000256" key="13">
    <source>
        <dbReference type="ARBA" id="ARBA00047377"/>
    </source>
</evidence>
<dbReference type="PANTHER" id="PTHR10534">
    <property type="entry name" value="PYRIDOXAL KINASE"/>
    <property type="match status" value="1"/>
</dbReference>
<sequence length="302" mass="34325">MPRVLSIQSHVVHGYVGNKCATLPLQLSGFEVDAINSVQFSCHTHYKHFGGQVLKSDELMVLYEQLVKNEINNYDFLLSGYVGDDTFLSKLGYIVRDLKSKNPYLIFYCDPVMGDNGKFYVPEKLLQIYKTEILPLADVLTPNQFEAEQISGMKIRSEQDVFKCIHQIQNQYDIDLVVITSVQLEQNSSKESLSGYASLKNVKKLKFTVPYYPEHFTGTGDLFCALLLAQYGNVAPSIRGDCLERVFSLVCSKMHTVLKRTLDMKNQNNEIIYPANIELRVVDSIKDLLKDEPCENCIINLL</sequence>
<accession>A0ABD2QND0</accession>
<dbReference type="InterPro" id="IPR029056">
    <property type="entry name" value="Ribokinase-like"/>
</dbReference>
<evidence type="ECO:0000256" key="3">
    <source>
        <dbReference type="ARBA" id="ARBA00005210"/>
    </source>
</evidence>
<keyword evidence="10" id="KW-0067">ATP-binding</keyword>
<dbReference type="EMBL" id="JBJKFK010000014">
    <property type="protein sequence ID" value="KAL3321040.1"/>
    <property type="molecule type" value="Genomic_DNA"/>
</dbReference>
<comment type="pathway">
    <text evidence="1">Cofactor metabolism; pyridoxal 5'-phosphate salvage; pyridoxamine 5'-phosphate from pyridoxamine: step 1/1.</text>
</comment>
<keyword evidence="17" id="KW-1185">Reference proteome</keyword>
<evidence type="ECO:0000313" key="16">
    <source>
        <dbReference type="EMBL" id="KAL3321040.1"/>
    </source>
</evidence>
<comment type="pathway">
    <text evidence="2">Cofactor metabolism; pyridoxal 5'-phosphate salvage; pyridoxine 5'-phosphate from pyridoxine: step 1/1.</text>
</comment>
<dbReference type="EC" id="2.7.1.35" evidence="5"/>
<keyword evidence="8" id="KW-0547">Nucleotide-binding</keyword>
<dbReference type="AlphaFoldDB" id="A0ABD2QND0"/>
<reference evidence="16 17" key="1">
    <citation type="submission" date="2024-11" db="EMBL/GenBank/DDBJ databases">
        <title>Adaptive evolution of stress response genes in parasites aligns with host niche diversity.</title>
        <authorList>
            <person name="Hahn C."/>
            <person name="Resl P."/>
        </authorList>
    </citation>
    <scope>NUCLEOTIDE SEQUENCE [LARGE SCALE GENOMIC DNA]</scope>
    <source>
        <strain evidence="16">EGGRZ-B1_66</strain>
        <tissue evidence="16">Body</tissue>
    </source>
</reference>
<evidence type="ECO:0000256" key="1">
    <source>
        <dbReference type="ARBA" id="ARBA00004750"/>
    </source>
</evidence>
<keyword evidence="9" id="KW-0418">Kinase</keyword>
<evidence type="ECO:0000256" key="11">
    <source>
        <dbReference type="ARBA" id="ARBA00032808"/>
    </source>
</evidence>
<evidence type="ECO:0000256" key="8">
    <source>
        <dbReference type="ARBA" id="ARBA00022741"/>
    </source>
</evidence>
<comment type="caution">
    <text evidence="16">The sequence shown here is derived from an EMBL/GenBank/DDBJ whole genome shotgun (WGS) entry which is preliminary data.</text>
</comment>
<comment type="catalytic activity">
    <reaction evidence="13">
        <text>pyridoxal + ATP = pyridoxal 5'-phosphate + ADP + H(+)</text>
        <dbReference type="Rhea" id="RHEA:10224"/>
        <dbReference type="ChEBI" id="CHEBI:15378"/>
        <dbReference type="ChEBI" id="CHEBI:17310"/>
        <dbReference type="ChEBI" id="CHEBI:30616"/>
        <dbReference type="ChEBI" id="CHEBI:456216"/>
        <dbReference type="ChEBI" id="CHEBI:597326"/>
        <dbReference type="EC" id="2.7.1.35"/>
    </reaction>
    <physiologicalReaction direction="left-to-right" evidence="13">
        <dbReference type="Rhea" id="RHEA:10225"/>
    </physiologicalReaction>
</comment>
<proteinExistence type="inferred from homology"/>
<dbReference type="Gene3D" id="3.40.1190.20">
    <property type="match status" value="1"/>
</dbReference>
<evidence type="ECO:0000259" key="15">
    <source>
        <dbReference type="Pfam" id="PF08543"/>
    </source>
</evidence>
<dbReference type="NCBIfam" id="TIGR00687">
    <property type="entry name" value="pyridox_kin"/>
    <property type="match status" value="1"/>
</dbReference>
<evidence type="ECO:0000313" key="17">
    <source>
        <dbReference type="Proteomes" id="UP001626550"/>
    </source>
</evidence>
<dbReference type="GO" id="GO:0005524">
    <property type="term" value="F:ATP binding"/>
    <property type="evidence" value="ECO:0007669"/>
    <property type="project" value="UniProtKB-KW"/>
</dbReference>
<evidence type="ECO:0000256" key="6">
    <source>
        <dbReference type="ARBA" id="ARBA00018134"/>
    </source>
</evidence>
<name>A0ABD2QND0_9PLAT</name>
<evidence type="ECO:0000256" key="12">
    <source>
        <dbReference type="ARBA" id="ARBA00047310"/>
    </source>
</evidence>
<keyword evidence="7" id="KW-0808">Transferase</keyword>
<dbReference type="CDD" id="cd01173">
    <property type="entry name" value="pyridoxal_pyridoxamine_kinase"/>
    <property type="match status" value="1"/>
</dbReference>
<organism evidence="16 17">
    <name type="scientific">Cichlidogyrus casuarinus</name>
    <dbReference type="NCBI Taxonomy" id="1844966"/>
    <lineage>
        <taxon>Eukaryota</taxon>
        <taxon>Metazoa</taxon>
        <taxon>Spiralia</taxon>
        <taxon>Lophotrochozoa</taxon>
        <taxon>Platyhelminthes</taxon>
        <taxon>Monogenea</taxon>
        <taxon>Monopisthocotylea</taxon>
        <taxon>Dactylogyridea</taxon>
        <taxon>Ancyrocephalidae</taxon>
        <taxon>Cichlidogyrus</taxon>
    </lineage>
</organism>
<protein>
    <recommendedName>
        <fullName evidence="6">Pyridoxal kinase</fullName>
        <ecNumber evidence="5">2.7.1.35</ecNumber>
    </recommendedName>
    <alternativeName>
        <fullName evidence="11">Pyridoxine kinase</fullName>
    </alternativeName>
</protein>
<evidence type="ECO:0000256" key="4">
    <source>
        <dbReference type="ARBA" id="ARBA00008805"/>
    </source>
</evidence>
<dbReference type="PANTHER" id="PTHR10534:SF2">
    <property type="entry name" value="PYRIDOXAL KINASE"/>
    <property type="match status" value="1"/>
</dbReference>
<evidence type="ECO:0000256" key="5">
    <source>
        <dbReference type="ARBA" id="ARBA00012104"/>
    </source>
</evidence>
<dbReference type="Proteomes" id="UP001626550">
    <property type="component" value="Unassembled WGS sequence"/>
</dbReference>
<comment type="catalytic activity">
    <reaction evidence="12">
        <text>pyridoxamine + ATP = pyridoxamine 5'-phosphate + ADP + H(+)</text>
        <dbReference type="Rhea" id="RHEA:25104"/>
        <dbReference type="ChEBI" id="CHEBI:15378"/>
        <dbReference type="ChEBI" id="CHEBI:30616"/>
        <dbReference type="ChEBI" id="CHEBI:57761"/>
        <dbReference type="ChEBI" id="CHEBI:58451"/>
        <dbReference type="ChEBI" id="CHEBI:456216"/>
        <dbReference type="EC" id="2.7.1.35"/>
    </reaction>
    <physiologicalReaction direction="left-to-right" evidence="12">
        <dbReference type="Rhea" id="RHEA:25105"/>
    </physiologicalReaction>
</comment>
<comment type="pathway">
    <text evidence="3">Cofactor metabolism; pyridoxal 5'-phosphate salvage; pyridoxal 5'-phosphate from pyridoxal: step 1/1.</text>
</comment>
<dbReference type="InterPro" id="IPR013749">
    <property type="entry name" value="PM/HMP-P_kinase-1"/>
</dbReference>
<comment type="similarity">
    <text evidence="4">Belongs to the pyridoxine kinase family.</text>
</comment>